<protein>
    <submittedName>
        <fullName evidence="2">DUF4123 domain-containing protein</fullName>
    </submittedName>
</protein>
<gene>
    <name evidence="2" type="ORF">EYF70_19015</name>
</gene>
<feature type="domain" description="DUF4123" evidence="1">
    <location>
        <begin position="22"/>
        <end position="131"/>
    </location>
</feature>
<dbReference type="EMBL" id="CP036401">
    <property type="protein sequence ID" value="QBI02703.1"/>
    <property type="molecule type" value="Genomic_DNA"/>
</dbReference>
<keyword evidence="3" id="KW-1185">Reference proteome</keyword>
<reference evidence="2 3" key="1">
    <citation type="submission" date="2019-02" db="EMBL/GenBank/DDBJ databases">
        <title>Draft Genome Sequences of Six Type Strains of the Genus Massilia.</title>
        <authorList>
            <person name="Miess H."/>
            <person name="Frediansyhah A."/>
            <person name="Gross H."/>
        </authorList>
    </citation>
    <scope>NUCLEOTIDE SEQUENCE [LARGE SCALE GENOMIC DNA]</scope>
    <source>
        <strain evidence="2 3">DSM 17472</strain>
    </source>
</reference>
<accession>A0ABX5RY60</accession>
<proteinExistence type="predicted"/>
<sequence>MQKQYPVEYFQSIAVSNPELHWFAIADSAQDITLPEALKRPSRSLFDAEPGSPLAKKSPHLVELSSPVEGGPCWRWISRYDGVTPSITILASKLSFSPLFSRLKECAEVILPDGETMFFAFWDPAVLGTLVGQEDDFTLHVPGPVLTLGQQANLSEIITTWWYWDRAGIFHTIALPRQLPEAARAPFHLDQAQVDSLVEASLPDHLLYFVRLNQPHLLDAIPELQQYRIVCAALQSARSIGLEQMRDLVNYVCLMLFYKDEMLQDQVILVLLDRVRNKEISFDEAMQLFP</sequence>
<evidence type="ECO:0000259" key="1">
    <source>
        <dbReference type="Pfam" id="PF13503"/>
    </source>
</evidence>
<dbReference type="RefSeq" id="WP_131146814.1">
    <property type="nucleotide sequence ID" value="NZ_BMWV01000024.1"/>
</dbReference>
<evidence type="ECO:0000313" key="3">
    <source>
        <dbReference type="Proteomes" id="UP000292307"/>
    </source>
</evidence>
<dbReference type="Proteomes" id="UP000292307">
    <property type="component" value="Chromosome"/>
</dbReference>
<evidence type="ECO:0000313" key="2">
    <source>
        <dbReference type="EMBL" id="QBI02703.1"/>
    </source>
</evidence>
<organism evidence="2 3">
    <name type="scientific">Pseudoduganella albidiflava</name>
    <dbReference type="NCBI Taxonomy" id="321983"/>
    <lineage>
        <taxon>Bacteria</taxon>
        <taxon>Pseudomonadati</taxon>
        <taxon>Pseudomonadota</taxon>
        <taxon>Betaproteobacteria</taxon>
        <taxon>Burkholderiales</taxon>
        <taxon>Oxalobacteraceae</taxon>
        <taxon>Telluria group</taxon>
        <taxon>Pseudoduganella</taxon>
    </lineage>
</organism>
<dbReference type="InterPro" id="IPR025391">
    <property type="entry name" value="DUF4123"/>
</dbReference>
<name>A0ABX5RY60_9BURK</name>
<dbReference type="Pfam" id="PF13503">
    <property type="entry name" value="DUF4123"/>
    <property type="match status" value="1"/>
</dbReference>